<feature type="coiled-coil region" evidence="3">
    <location>
        <begin position="129"/>
        <end position="174"/>
    </location>
</feature>
<dbReference type="SUPFAM" id="SSF111369">
    <property type="entry name" value="HlyD-like secretion proteins"/>
    <property type="match status" value="1"/>
</dbReference>
<comment type="subcellular location">
    <subcellularLocation>
        <location evidence="1">Cell envelope</location>
    </subcellularLocation>
</comment>
<dbReference type="PANTHER" id="PTHR32347:SF23">
    <property type="entry name" value="BLL5650 PROTEIN"/>
    <property type="match status" value="1"/>
</dbReference>
<feature type="signal peptide" evidence="4">
    <location>
        <begin position="1"/>
        <end position="21"/>
    </location>
</feature>
<sequence>MRGIGAITSAFCMLAMLTSCGGDSHNYDASGIFEATEILVSAQASGQIVQLNLEEGQVLMSGQSVGLIDTTRLSLQKRQLLASITALQNRKVNIALQTAPMKQEIEKQKIERQRFQNLLDSDAGNRKTLEDIEAQLDILEKHLQAQTESFEKSNRSLAAEIESLEAQLAQIGDQLAKCTIVSPAQGTVLALYAREGELATQGRGLFKLADVESMFLRVYITADQLSYLRLGQEVRVFADSGRKDRREYSGVITWISDKAEFTPKTIQTRDERANLVYAMKVAVKNDGLIKIGMYGEISAE</sequence>
<dbReference type="Pfam" id="PF25917">
    <property type="entry name" value="BSH_RND"/>
    <property type="match status" value="1"/>
</dbReference>
<evidence type="ECO:0000256" key="1">
    <source>
        <dbReference type="ARBA" id="ARBA00004196"/>
    </source>
</evidence>
<dbReference type="InterPro" id="IPR050465">
    <property type="entry name" value="UPF0194_transport"/>
</dbReference>
<evidence type="ECO:0000256" key="4">
    <source>
        <dbReference type="SAM" id="SignalP"/>
    </source>
</evidence>
<protein>
    <submittedName>
        <fullName evidence="6">HlyD family efflux transporter periplasmic adaptor subunit</fullName>
    </submittedName>
</protein>
<dbReference type="AlphaFoldDB" id="A0A9J6ZSD6"/>
<reference evidence="6" key="1">
    <citation type="submission" date="2022-05" db="EMBL/GenBank/DDBJ databases">
        <authorList>
            <person name="Sun X."/>
        </authorList>
    </citation>
    <scope>NUCLEOTIDE SEQUENCE</scope>
    <source>
        <strain evidence="6">Ai-910</strain>
    </source>
</reference>
<dbReference type="EMBL" id="CP098400">
    <property type="protein sequence ID" value="URW80565.1"/>
    <property type="molecule type" value="Genomic_DNA"/>
</dbReference>
<dbReference type="PANTHER" id="PTHR32347">
    <property type="entry name" value="EFFLUX SYSTEM COMPONENT YKNX-RELATED"/>
    <property type="match status" value="1"/>
</dbReference>
<evidence type="ECO:0000313" key="7">
    <source>
        <dbReference type="Proteomes" id="UP001056426"/>
    </source>
</evidence>
<feature type="domain" description="Multidrug resistance protein MdtA-like barrel-sandwich hybrid" evidence="5">
    <location>
        <begin position="40"/>
        <end position="203"/>
    </location>
</feature>
<dbReference type="Gene3D" id="1.10.287.470">
    <property type="entry name" value="Helix hairpin bin"/>
    <property type="match status" value="1"/>
</dbReference>
<dbReference type="GO" id="GO:0030313">
    <property type="term" value="C:cell envelope"/>
    <property type="evidence" value="ECO:0007669"/>
    <property type="project" value="UniProtKB-SubCell"/>
</dbReference>
<organism evidence="6 7">
    <name type="scientific">Xiashengella succiniciproducens</name>
    <dbReference type="NCBI Taxonomy" id="2949635"/>
    <lineage>
        <taxon>Bacteria</taxon>
        <taxon>Pseudomonadati</taxon>
        <taxon>Bacteroidota</taxon>
        <taxon>Bacteroidia</taxon>
        <taxon>Marinilabiliales</taxon>
        <taxon>Marinilabiliaceae</taxon>
        <taxon>Xiashengella</taxon>
    </lineage>
</organism>
<gene>
    <name evidence="6" type="ORF">M9189_04275</name>
</gene>
<evidence type="ECO:0000256" key="3">
    <source>
        <dbReference type="SAM" id="Coils"/>
    </source>
</evidence>
<keyword evidence="7" id="KW-1185">Reference proteome</keyword>
<evidence type="ECO:0000259" key="5">
    <source>
        <dbReference type="Pfam" id="PF25917"/>
    </source>
</evidence>
<feature type="chain" id="PRO_5039901070" evidence="4">
    <location>
        <begin position="22"/>
        <end position="300"/>
    </location>
</feature>
<dbReference type="Proteomes" id="UP001056426">
    <property type="component" value="Chromosome"/>
</dbReference>
<dbReference type="Gene3D" id="2.40.30.170">
    <property type="match status" value="1"/>
</dbReference>
<dbReference type="Gene3D" id="2.40.50.100">
    <property type="match status" value="1"/>
</dbReference>
<dbReference type="KEGG" id="alkq:M9189_04275"/>
<evidence type="ECO:0000313" key="6">
    <source>
        <dbReference type="EMBL" id="URW80565.1"/>
    </source>
</evidence>
<name>A0A9J6ZSD6_9BACT</name>
<dbReference type="RefSeq" id="WP_250724876.1">
    <property type="nucleotide sequence ID" value="NZ_CP098400.1"/>
</dbReference>
<keyword evidence="2 3" id="KW-0175">Coiled coil</keyword>
<keyword evidence="4" id="KW-0732">Signal</keyword>
<dbReference type="PROSITE" id="PS51257">
    <property type="entry name" value="PROKAR_LIPOPROTEIN"/>
    <property type="match status" value="1"/>
</dbReference>
<proteinExistence type="predicted"/>
<accession>A0A9J6ZSD6</accession>
<dbReference type="InterPro" id="IPR058625">
    <property type="entry name" value="MdtA-like_BSH"/>
</dbReference>
<evidence type="ECO:0000256" key="2">
    <source>
        <dbReference type="ARBA" id="ARBA00023054"/>
    </source>
</evidence>
<reference evidence="6" key="2">
    <citation type="submission" date="2022-06" db="EMBL/GenBank/DDBJ databases">
        <title>Xiashengella guii gen. nov. sp. nov., a bacterium isolated form anaerobic digestion tank.</title>
        <authorList>
            <person name="Huang H."/>
        </authorList>
    </citation>
    <scope>NUCLEOTIDE SEQUENCE</scope>
    <source>
        <strain evidence="6">Ai-910</strain>
    </source>
</reference>